<accession>A0A9D2S0B6</accession>
<feature type="signal peptide" evidence="1">
    <location>
        <begin position="1"/>
        <end position="19"/>
    </location>
</feature>
<comment type="caution">
    <text evidence="2">The sequence shown here is derived from an EMBL/GenBank/DDBJ whole genome shotgun (WGS) entry which is preliminary data.</text>
</comment>
<dbReference type="AlphaFoldDB" id="A0A9D2S0B6"/>
<dbReference type="Pfam" id="PF14270">
    <property type="entry name" value="DUF4358"/>
    <property type="match status" value="1"/>
</dbReference>
<feature type="chain" id="PRO_5038351123" evidence="1">
    <location>
        <begin position="20"/>
        <end position="159"/>
    </location>
</feature>
<evidence type="ECO:0000313" key="3">
    <source>
        <dbReference type="Proteomes" id="UP000824209"/>
    </source>
</evidence>
<proteinExistence type="predicted"/>
<protein>
    <submittedName>
        <fullName evidence="2">DUF4358 domain-containing protein</fullName>
    </submittedName>
</protein>
<reference evidence="2" key="2">
    <citation type="submission" date="2021-04" db="EMBL/GenBank/DDBJ databases">
        <authorList>
            <person name="Gilroy R."/>
        </authorList>
    </citation>
    <scope>NUCLEOTIDE SEQUENCE</scope>
    <source>
        <strain evidence="2">ChiBcec8-14828</strain>
    </source>
</reference>
<name>A0A9D2S0B6_9FIRM</name>
<reference evidence="2" key="1">
    <citation type="journal article" date="2021" name="PeerJ">
        <title>Extensive microbial diversity within the chicken gut microbiome revealed by metagenomics and culture.</title>
        <authorList>
            <person name="Gilroy R."/>
            <person name="Ravi A."/>
            <person name="Getino M."/>
            <person name="Pursley I."/>
            <person name="Horton D.L."/>
            <person name="Alikhan N.F."/>
            <person name="Baker D."/>
            <person name="Gharbi K."/>
            <person name="Hall N."/>
            <person name="Watson M."/>
            <person name="Adriaenssens E.M."/>
            <person name="Foster-Nyarko E."/>
            <person name="Jarju S."/>
            <person name="Secka A."/>
            <person name="Antonio M."/>
            <person name="Oren A."/>
            <person name="Chaudhuri R.R."/>
            <person name="La Ragione R."/>
            <person name="Hildebrand F."/>
            <person name="Pallen M.J."/>
        </authorList>
    </citation>
    <scope>NUCLEOTIDE SEQUENCE</scope>
    <source>
        <strain evidence="2">ChiBcec8-14828</strain>
    </source>
</reference>
<dbReference type="InterPro" id="IPR025648">
    <property type="entry name" value="DUF4358"/>
</dbReference>
<organism evidence="2 3">
    <name type="scientific">Candidatus Ruthenibacterium avium</name>
    <dbReference type="NCBI Taxonomy" id="2838751"/>
    <lineage>
        <taxon>Bacteria</taxon>
        <taxon>Bacillati</taxon>
        <taxon>Bacillota</taxon>
        <taxon>Clostridia</taxon>
        <taxon>Eubacteriales</taxon>
        <taxon>Oscillospiraceae</taxon>
        <taxon>Ruthenibacterium</taxon>
    </lineage>
</organism>
<dbReference type="EMBL" id="DWYA01000035">
    <property type="protein sequence ID" value="HJB39438.1"/>
    <property type="molecule type" value="Genomic_DNA"/>
</dbReference>
<dbReference type="Proteomes" id="UP000824209">
    <property type="component" value="Unassembled WGS sequence"/>
</dbReference>
<evidence type="ECO:0000313" key="2">
    <source>
        <dbReference type="EMBL" id="HJB39438.1"/>
    </source>
</evidence>
<gene>
    <name evidence="2" type="ORF">H9943_03470</name>
</gene>
<dbReference type="PROSITE" id="PS51257">
    <property type="entry name" value="PROKAR_LIPOPROTEIN"/>
    <property type="match status" value="1"/>
</dbReference>
<evidence type="ECO:0000256" key="1">
    <source>
        <dbReference type="SAM" id="SignalP"/>
    </source>
</evidence>
<sequence>MKRFFAALFSVCLMGIALVGCSGSSANYNVSDVASSVAAVCNIQNPSDYTADDLTFTVSIPAELYEEFAGQYTTVNGQSGAVLVVKAASGKVDDVKAAMEAYRDGLVAQFETYKEDFPVGYEQNKQGRVVTKGDYAVMALAGADVNYDDVDKAIDEALK</sequence>
<keyword evidence="1" id="KW-0732">Signal</keyword>